<keyword evidence="6" id="KW-1185">Reference proteome</keyword>
<evidence type="ECO:0000313" key="5">
    <source>
        <dbReference type="EMBL" id="KGO88416.1"/>
    </source>
</evidence>
<dbReference type="Gene3D" id="2.10.109.10">
    <property type="entry name" value="Umud Fragment, subunit A"/>
    <property type="match status" value="1"/>
</dbReference>
<accession>A0A0A2M9U1</accession>
<keyword evidence="1" id="KW-0805">Transcription regulation</keyword>
<proteinExistence type="predicted"/>
<dbReference type="STRING" id="1121895.GCA_000378485_00297"/>
<protein>
    <submittedName>
        <fullName evidence="5">Peptidase S24</fullName>
    </submittedName>
</protein>
<organism evidence="5 6">
    <name type="scientific">Flavobacterium rivuli WB 3.3-2 = DSM 21788</name>
    <dbReference type="NCBI Taxonomy" id="1121895"/>
    <lineage>
        <taxon>Bacteria</taxon>
        <taxon>Pseudomonadati</taxon>
        <taxon>Bacteroidota</taxon>
        <taxon>Flavobacteriia</taxon>
        <taxon>Flavobacteriales</taxon>
        <taxon>Flavobacteriaceae</taxon>
        <taxon>Flavobacterium</taxon>
    </lineage>
</organism>
<dbReference type="Proteomes" id="UP000030152">
    <property type="component" value="Unassembled WGS sequence"/>
</dbReference>
<keyword evidence="3" id="KW-0804">Transcription</keyword>
<dbReference type="InterPro" id="IPR039418">
    <property type="entry name" value="LexA-like"/>
</dbReference>
<reference evidence="5 6" key="1">
    <citation type="submission" date="2013-09" db="EMBL/GenBank/DDBJ databases">
        <authorList>
            <person name="Zeng Z."/>
            <person name="Chen C."/>
        </authorList>
    </citation>
    <scope>NUCLEOTIDE SEQUENCE [LARGE SCALE GENOMIC DNA]</scope>
    <source>
        <strain evidence="5 6">WB 3.3-2</strain>
    </source>
</reference>
<dbReference type="Pfam" id="PF00717">
    <property type="entry name" value="Peptidase_S24"/>
    <property type="match status" value="1"/>
</dbReference>
<dbReference type="CDD" id="cd06529">
    <property type="entry name" value="S24_LexA-like"/>
    <property type="match status" value="1"/>
</dbReference>
<gene>
    <name evidence="5" type="ORF">Q765_00440</name>
</gene>
<evidence type="ECO:0000313" key="6">
    <source>
        <dbReference type="Proteomes" id="UP000030152"/>
    </source>
</evidence>
<evidence type="ECO:0000256" key="3">
    <source>
        <dbReference type="ARBA" id="ARBA00023163"/>
    </source>
</evidence>
<name>A0A0A2M9U1_9FLAO</name>
<sequence>MTRGVLDKETGISEDNIAKFLAYAPNVNAIWLITGAGKMLLSDINVNSAQQVNEPQANYNEDNKVFKLRTDRNVKQQSIPLYNIEASAGIVQLFKDGNENEPIDYIKVPNLPKCDGAVYITGDSMYPLLKSGDIVMYKTVNNINDSLFFGEMYLVSLDVDGDEFISVKWLHKSEHGDDYIRLVSENRHHSPKDVKLKHVRAMALVKGSIRINSMF</sequence>
<evidence type="ECO:0000256" key="1">
    <source>
        <dbReference type="ARBA" id="ARBA00023015"/>
    </source>
</evidence>
<evidence type="ECO:0000259" key="4">
    <source>
        <dbReference type="Pfam" id="PF00717"/>
    </source>
</evidence>
<dbReference type="PANTHER" id="PTHR40661">
    <property type="match status" value="1"/>
</dbReference>
<dbReference type="InterPro" id="IPR036286">
    <property type="entry name" value="LexA/Signal_pep-like_sf"/>
</dbReference>
<dbReference type="SUPFAM" id="SSF51306">
    <property type="entry name" value="LexA/Signal peptidase"/>
    <property type="match status" value="1"/>
</dbReference>
<comment type="caution">
    <text evidence="5">The sequence shown here is derived from an EMBL/GenBank/DDBJ whole genome shotgun (WGS) entry which is preliminary data.</text>
</comment>
<dbReference type="PANTHER" id="PTHR40661:SF1">
    <property type="entry name" value="HTH CRO_C1-TYPE DOMAIN-CONTAINING PROTEIN"/>
    <property type="match status" value="1"/>
</dbReference>
<dbReference type="AlphaFoldDB" id="A0A0A2M9U1"/>
<dbReference type="InterPro" id="IPR015927">
    <property type="entry name" value="Peptidase_S24_S26A/B/C"/>
</dbReference>
<feature type="domain" description="Peptidase S24/S26A/S26B/S26C" evidence="4">
    <location>
        <begin position="80"/>
        <end position="202"/>
    </location>
</feature>
<dbReference type="eggNOG" id="COG2932">
    <property type="taxonomic scope" value="Bacteria"/>
</dbReference>
<dbReference type="EMBL" id="JRLX01000001">
    <property type="protein sequence ID" value="KGO88416.1"/>
    <property type="molecule type" value="Genomic_DNA"/>
</dbReference>
<dbReference type="GO" id="GO:0003677">
    <property type="term" value="F:DNA binding"/>
    <property type="evidence" value="ECO:0007669"/>
    <property type="project" value="UniProtKB-KW"/>
</dbReference>
<keyword evidence="2" id="KW-0238">DNA-binding</keyword>
<evidence type="ECO:0000256" key="2">
    <source>
        <dbReference type="ARBA" id="ARBA00023125"/>
    </source>
</evidence>